<evidence type="ECO:0000259" key="4">
    <source>
        <dbReference type="PROSITE" id="PS50893"/>
    </source>
</evidence>
<dbReference type="EMBL" id="BMOE01000002">
    <property type="protein sequence ID" value="GGJ68377.1"/>
    <property type="molecule type" value="Genomic_DNA"/>
</dbReference>
<dbReference type="PANTHER" id="PTHR42939">
    <property type="entry name" value="ABC TRANSPORTER ATP-BINDING PROTEIN ALBC-RELATED"/>
    <property type="match status" value="1"/>
</dbReference>
<keyword evidence="3" id="KW-0067">ATP-binding</keyword>
<dbReference type="AlphaFoldDB" id="A0A917PA76"/>
<reference evidence="5" key="1">
    <citation type="journal article" date="2014" name="Int. J. Syst. Evol. Microbiol.">
        <title>Complete genome sequence of Corynebacterium casei LMG S-19264T (=DSM 44701T), isolated from a smear-ripened cheese.</title>
        <authorList>
            <consortium name="US DOE Joint Genome Institute (JGI-PGF)"/>
            <person name="Walter F."/>
            <person name="Albersmeier A."/>
            <person name="Kalinowski J."/>
            <person name="Ruckert C."/>
        </authorList>
    </citation>
    <scope>NUCLEOTIDE SEQUENCE</scope>
    <source>
        <strain evidence="5">JCM 14371</strain>
    </source>
</reference>
<dbReference type="GO" id="GO:0005524">
    <property type="term" value="F:ATP binding"/>
    <property type="evidence" value="ECO:0007669"/>
    <property type="project" value="UniProtKB-KW"/>
</dbReference>
<evidence type="ECO:0000256" key="3">
    <source>
        <dbReference type="ARBA" id="ARBA00022840"/>
    </source>
</evidence>
<sequence>MTPVLSVRGLQFQFGGHPVLTDCSFEARAGQMIGLLGRNGAGKTTLFRLIAGLYPSDPDQLHIGGRSADRARQDSVVAFVPDMPLLYPRLSLEENMAAFALLWGVPSRQARARAEDLMKRLDLWEHRRKYVQDLSRGMKQKASIIAGLLPTPQLLLLDEPTNGLDYTSVRSLKQLLDTYRQEGGCVLMSSHSPDVLHDYVTDLLLLTDGRISTPPDPAVFFADHGFERFFAEQERHAGQKR</sequence>
<dbReference type="Pfam" id="PF00005">
    <property type="entry name" value="ABC_tran"/>
    <property type="match status" value="1"/>
</dbReference>
<dbReference type="InterPro" id="IPR051782">
    <property type="entry name" value="ABC_Transporter_VariousFunc"/>
</dbReference>
<dbReference type="Proteomes" id="UP000635726">
    <property type="component" value="Unassembled WGS sequence"/>
</dbReference>
<accession>A0A917PA76</accession>
<comment type="caution">
    <text evidence="5">The sequence shown here is derived from an EMBL/GenBank/DDBJ whole genome shotgun (WGS) entry which is preliminary data.</text>
</comment>
<keyword evidence="1" id="KW-0813">Transport</keyword>
<dbReference type="InterPro" id="IPR003439">
    <property type="entry name" value="ABC_transporter-like_ATP-bd"/>
</dbReference>
<evidence type="ECO:0000313" key="6">
    <source>
        <dbReference type="Proteomes" id="UP000635726"/>
    </source>
</evidence>
<keyword evidence="6" id="KW-1185">Reference proteome</keyword>
<dbReference type="PANTHER" id="PTHR42939:SF1">
    <property type="entry name" value="ABC TRANSPORTER ATP-BINDING PROTEIN ALBC-RELATED"/>
    <property type="match status" value="1"/>
</dbReference>
<proteinExistence type="predicted"/>
<evidence type="ECO:0000256" key="2">
    <source>
        <dbReference type="ARBA" id="ARBA00022741"/>
    </source>
</evidence>
<evidence type="ECO:0000313" key="5">
    <source>
        <dbReference type="EMBL" id="GGJ68377.1"/>
    </source>
</evidence>
<dbReference type="PROSITE" id="PS50893">
    <property type="entry name" value="ABC_TRANSPORTER_2"/>
    <property type="match status" value="1"/>
</dbReference>
<dbReference type="RefSeq" id="WP_188961250.1">
    <property type="nucleotide sequence ID" value="NZ_BMOE01000002.1"/>
</dbReference>
<gene>
    <name evidence="5" type="ORF">GCM10008939_11000</name>
</gene>
<keyword evidence="2" id="KW-0547">Nucleotide-binding</keyword>
<dbReference type="Gene3D" id="3.40.50.300">
    <property type="entry name" value="P-loop containing nucleotide triphosphate hydrolases"/>
    <property type="match status" value="1"/>
</dbReference>
<protein>
    <recommendedName>
        <fullName evidence="4">ABC transporter domain-containing protein</fullName>
    </recommendedName>
</protein>
<dbReference type="GO" id="GO:0016887">
    <property type="term" value="F:ATP hydrolysis activity"/>
    <property type="evidence" value="ECO:0007669"/>
    <property type="project" value="InterPro"/>
</dbReference>
<dbReference type="SMART" id="SM00382">
    <property type="entry name" value="AAA"/>
    <property type="match status" value="1"/>
</dbReference>
<dbReference type="InterPro" id="IPR027417">
    <property type="entry name" value="P-loop_NTPase"/>
</dbReference>
<name>A0A917PA76_9DEIO</name>
<dbReference type="InterPro" id="IPR003593">
    <property type="entry name" value="AAA+_ATPase"/>
</dbReference>
<dbReference type="SUPFAM" id="SSF52540">
    <property type="entry name" value="P-loop containing nucleoside triphosphate hydrolases"/>
    <property type="match status" value="1"/>
</dbReference>
<evidence type="ECO:0000256" key="1">
    <source>
        <dbReference type="ARBA" id="ARBA00022448"/>
    </source>
</evidence>
<organism evidence="5 6">
    <name type="scientific">Deinococcus aquiradiocola</name>
    <dbReference type="NCBI Taxonomy" id="393059"/>
    <lineage>
        <taxon>Bacteria</taxon>
        <taxon>Thermotogati</taxon>
        <taxon>Deinococcota</taxon>
        <taxon>Deinococci</taxon>
        <taxon>Deinococcales</taxon>
        <taxon>Deinococcaceae</taxon>
        <taxon>Deinococcus</taxon>
    </lineage>
</organism>
<reference evidence="5" key="2">
    <citation type="submission" date="2020-09" db="EMBL/GenBank/DDBJ databases">
        <authorList>
            <person name="Sun Q."/>
            <person name="Ohkuma M."/>
        </authorList>
    </citation>
    <scope>NUCLEOTIDE SEQUENCE</scope>
    <source>
        <strain evidence="5">JCM 14371</strain>
    </source>
</reference>
<feature type="domain" description="ABC transporter" evidence="4">
    <location>
        <begin position="5"/>
        <end position="233"/>
    </location>
</feature>